<sequence>MSPPRIVITGMGAVTGFGFEWQSMWAQMLRGEHCIRPWQPEGVADGTFPVRYAAAVDSRLLPDYLQGHRAWQMPLEKRSRLGWVAASQAITDSGLTREQLRDAAVLCASGAPAHSIQDMLLTVSSERDAPPAWRHLMARVDQVDADHSLRQSNDRLARVIADDIGCEGPVVNISSACAGASQAIGNAFQMIRRGEVEVAIAGGADSVLSLDTMTALYLLGAASSEQRWGTGLCRPFDRHRSGLVAGEGGGFVVLEPLERALARGAVPYAEVLGFGSSLDGYKVTAPDPQGRGAALAMQTALDDAGIRPQQVDLINAHGTSTPLNDAAETLAIKSVFAQGEHYRRLAVSANKSQFGHLIAAAGAPELIVTALACKHDRITPTLNLHDAADDCDLDYCAHQTVNRRVDVALSNSFGFGGLNTCLVLGKYQEHAQ</sequence>
<dbReference type="PANTHER" id="PTHR11712:SF336">
    <property type="entry name" value="3-OXOACYL-[ACYL-CARRIER-PROTEIN] SYNTHASE, MITOCHONDRIAL"/>
    <property type="match status" value="1"/>
</dbReference>
<dbReference type="EMBL" id="SPVI01000006">
    <property type="protein sequence ID" value="TFW43096.1"/>
    <property type="molecule type" value="Genomic_DNA"/>
</dbReference>
<keyword evidence="3 4" id="KW-0808">Transferase</keyword>
<dbReference type="Pfam" id="PF00109">
    <property type="entry name" value="ketoacyl-synt"/>
    <property type="match status" value="1"/>
</dbReference>
<dbReference type="Pfam" id="PF02801">
    <property type="entry name" value="Ketoacyl-synt_C"/>
    <property type="match status" value="1"/>
</dbReference>
<evidence type="ECO:0000256" key="2">
    <source>
        <dbReference type="ARBA" id="ARBA00008467"/>
    </source>
</evidence>
<dbReference type="GO" id="GO:0004315">
    <property type="term" value="F:3-oxoacyl-[acyl-carrier-protein] synthase activity"/>
    <property type="evidence" value="ECO:0007669"/>
    <property type="project" value="TreeGrafter"/>
</dbReference>
<dbReference type="InterPro" id="IPR014030">
    <property type="entry name" value="Ketoacyl_synth_N"/>
</dbReference>
<name>A0A4Y9TL19_PSEFL</name>
<comment type="caution">
    <text evidence="6">The sequence shown here is derived from an EMBL/GenBank/DDBJ whole genome shotgun (WGS) entry which is preliminary data.</text>
</comment>
<dbReference type="SMART" id="SM00825">
    <property type="entry name" value="PKS_KS"/>
    <property type="match status" value="1"/>
</dbReference>
<dbReference type="PROSITE" id="PS52004">
    <property type="entry name" value="KS3_2"/>
    <property type="match status" value="1"/>
</dbReference>
<evidence type="ECO:0000313" key="7">
    <source>
        <dbReference type="Proteomes" id="UP000297322"/>
    </source>
</evidence>
<dbReference type="InterPro" id="IPR000794">
    <property type="entry name" value="Beta-ketoacyl_synthase"/>
</dbReference>
<accession>A0A4Y9TL19</accession>
<dbReference type="InterPro" id="IPR016039">
    <property type="entry name" value="Thiolase-like"/>
</dbReference>
<feature type="domain" description="Ketosynthase family 3 (KS3)" evidence="5">
    <location>
        <begin position="3"/>
        <end position="426"/>
    </location>
</feature>
<evidence type="ECO:0000313" key="6">
    <source>
        <dbReference type="EMBL" id="TFW43096.1"/>
    </source>
</evidence>
<evidence type="ECO:0000256" key="3">
    <source>
        <dbReference type="ARBA" id="ARBA00022679"/>
    </source>
</evidence>
<comment type="similarity">
    <text evidence="2 4">Belongs to the thiolase-like superfamily. Beta-ketoacyl-ACP synthases family.</text>
</comment>
<protein>
    <submittedName>
        <fullName evidence="6">Beta-ketoacyl-[acyl-carrier-protein] synthase family protein</fullName>
    </submittedName>
</protein>
<dbReference type="InterPro" id="IPR020841">
    <property type="entry name" value="PKS_Beta-ketoAc_synthase_dom"/>
</dbReference>
<dbReference type="PANTHER" id="PTHR11712">
    <property type="entry name" value="POLYKETIDE SYNTHASE-RELATED"/>
    <property type="match status" value="1"/>
</dbReference>
<dbReference type="Proteomes" id="UP000297322">
    <property type="component" value="Unassembled WGS sequence"/>
</dbReference>
<organism evidence="6 7">
    <name type="scientific">Pseudomonas fluorescens</name>
    <dbReference type="NCBI Taxonomy" id="294"/>
    <lineage>
        <taxon>Bacteria</taxon>
        <taxon>Pseudomonadati</taxon>
        <taxon>Pseudomonadota</taxon>
        <taxon>Gammaproteobacteria</taxon>
        <taxon>Pseudomonadales</taxon>
        <taxon>Pseudomonadaceae</taxon>
        <taxon>Pseudomonas</taxon>
    </lineage>
</organism>
<dbReference type="RefSeq" id="WP_135196407.1">
    <property type="nucleotide sequence ID" value="NZ_SPVI01000006.1"/>
</dbReference>
<comment type="pathway">
    <text evidence="1">Lipid metabolism; fatty acid biosynthesis.</text>
</comment>
<gene>
    <name evidence="6" type="ORF">E4T65_12080</name>
</gene>
<evidence type="ECO:0000259" key="5">
    <source>
        <dbReference type="PROSITE" id="PS52004"/>
    </source>
</evidence>
<dbReference type="CDD" id="cd00834">
    <property type="entry name" value="KAS_I_II"/>
    <property type="match status" value="1"/>
</dbReference>
<proteinExistence type="inferred from homology"/>
<dbReference type="GO" id="GO:0005829">
    <property type="term" value="C:cytosol"/>
    <property type="evidence" value="ECO:0007669"/>
    <property type="project" value="TreeGrafter"/>
</dbReference>
<dbReference type="Gene3D" id="3.40.47.10">
    <property type="match status" value="1"/>
</dbReference>
<dbReference type="SUPFAM" id="SSF53901">
    <property type="entry name" value="Thiolase-like"/>
    <property type="match status" value="2"/>
</dbReference>
<dbReference type="GO" id="GO:0006633">
    <property type="term" value="P:fatty acid biosynthetic process"/>
    <property type="evidence" value="ECO:0007669"/>
    <property type="project" value="TreeGrafter"/>
</dbReference>
<dbReference type="AlphaFoldDB" id="A0A4Y9TL19"/>
<evidence type="ECO:0000256" key="1">
    <source>
        <dbReference type="ARBA" id="ARBA00005194"/>
    </source>
</evidence>
<reference evidence="6 7" key="1">
    <citation type="submission" date="2019-03" db="EMBL/GenBank/DDBJ databases">
        <title>Biocontrol and xenobiotic degradation properties of endophytic Pseudomonas fluorescens strain BRZ63.</title>
        <authorList>
            <person name="Chlebek D.A."/>
            <person name="Pinski A."/>
            <person name="Zur J.P."/>
            <person name="Michalska J."/>
            <person name="Hupert-Kocurek K.T."/>
        </authorList>
    </citation>
    <scope>NUCLEOTIDE SEQUENCE [LARGE SCALE GENOMIC DNA]</scope>
    <source>
        <strain evidence="6 7">BRZ63</strain>
    </source>
</reference>
<dbReference type="InterPro" id="IPR014031">
    <property type="entry name" value="Ketoacyl_synth_C"/>
</dbReference>
<evidence type="ECO:0000256" key="4">
    <source>
        <dbReference type="RuleBase" id="RU003694"/>
    </source>
</evidence>